<keyword evidence="4" id="KW-0418">Kinase</keyword>
<dbReference type="OrthoDB" id="5979581at2759"/>
<evidence type="ECO:0000256" key="3">
    <source>
        <dbReference type="ARBA" id="ARBA00022741"/>
    </source>
</evidence>
<dbReference type="SMART" id="SM00220">
    <property type="entry name" value="S_TKc"/>
    <property type="match status" value="1"/>
</dbReference>
<protein>
    <recommendedName>
        <fullName evidence="8">Protein kinase domain-containing protein</fullName>
    </recommendedName>
</protein>
<keyword evidence="10" id="KW-1185">Reference proteome</keyword>
<dbReference type="Proteomes" id="UP000835052">
    <property type="component" value="Unassembled WGS sequence"/>
</dbReference>
<dbReference type="InterPro" id="IPR050235">
    <property type="entry name" value="CK1_Ser-Thr_kinase"/>
</dbReference>
<dbReference type="GO" id="GO:0005524">
    <property type="term" value="F:ATP binding"/>
    <property type="evidence" value="ECO:0007669"/>
    <property type="project" value="UniProtKB-KW"/>
</dbReference>
<keyword evidence="2" id="KW-0808">Transferase</keyword>
<dbReference type="InterPro" id="IPR047916">
    <property type="entry name" value="TTBK_Asator-like_STKc"/>
</dbReference>
<keyword evidence="3" id="KW-0547">Nucleotide-binding</keyword>
<feature type="compositionally biased region" description="Polar residues" evidence="7">
    <location>
        <begin position="333"/>
        <end position="344"/>
    </location>
</feature>
<comment type="similarity">
    <text evidence="6">Belongs to the protein kinase superfamily. CK1 Ser/Thr protein kinase family.</text>
</comment>
<dbReference type="Pfam" id="PF00069">
    <property type="entry name" value="Pkinase"/>
    <property type="match status" value="1"/>
</dbReference>
<evidence type="ECO:0000256" key="6">
    <source>
        <dbReference type="ARBA" id="ARBA00061588"/>
    </source>
</evidence>
<proteinExistence type="inferred from homology"/>
<comment type="caution">
    <text evidence="9">The sequence shown here is derived from an EMBL/GenBank/DDBJ whole genome shotgun (WGS) entry which is preliminary data.</text>
</comment>
<dbReference type="FunFam" id="3.30.200.20:FF:000358">
    <property type="entry name" value="Tau tubulin kinase 2b"/>
    <property type="match status" value="1"/>
</dbReference>
<keyword evidence="5" id="KW-0067">ATP-binding</keyword>
<dbReference type="InterPro" id="IPR011009">
    <property type="entry name" value="Kinase-like_dom_sf"/>
</dbReference>
<evidence type="ECO:0000256" key="1">
    <source>
        <dbReference type="ARBA" id="ARBA00022527"/>
    </source>
</evidence>
<dbReference type="Gene3D" id="1.10.510.10">
    <property type="entry name" value="Transferase(Phosphotransferase) domain 1"/>
    <property type="match status" value="1"/>
</dbReference>
<reference evidence="9" key="1">
    <citation type="submission" date="2020-10" db="EMBL/GenBank/DDBJ databases">
        <authorList>
            <person name="Kikuchi T."/>
        </authorList>
    </citation>
    <scope>NUCLEOTIDE SEQUENCE</scope>
    <source>
        <strain evidence="9">NKZ352</strain>
    </source>
</reference>
<accession>A0A8S1HUC7</accession>
<evidence type="ECO:0000313" key="9">
    <source>
        <dbReference type="EMBL" id="CAD6197793.1"/>
    </source>
</evidence>
<organism evidence="9 10">
    <name type="scientific">Caenorhabditis auriculariae</name>
    <dbReference type="NCBI Taxonomy" id="2777116"/>
    <lineage>
        <taxon>Eukaryota</taxon>
        <taxon>Metazoa</taxon>
        <taxon>Ecdysozoa</taxon>
        <taxon>Nematoda</taxon>
        <taxon>Chromadorea</taxon>
        <taxon>Rhabditida</taxon>
        <taxon>Rhabditina</taxon>
        <taxon>Rhabditomorpha</taxon>
        <taxon>Rhabditoidea</taxon>
        <taxon>Rhabditidae</taxon>
        <taxon>Peloderinae</taxon>
        <taxon>Caenorhabditis</taxon>
    </lineage>
</organism>
<dbReference type="PANTHER" id="PTHR11909">
    <property type="entry name" value="CASEIN KINASE-RELATED"/>
    <property type="match status" value="1"/>
</dbReference>
<evidence type="ECO:0000259" key="8">
    <source>
        <dbReference type="PROSITE" id="PS50011"/>
    </source>
</evidence>
<feature type="domain" description="Protein kinase" evidence="8">
    <location>
        <begin position="22"/>
        <end position="290"/>
    </location>
</feature>
<dbReference type="CDD" id="cd14017">
    <property type="entry name" value="STKc_TTBK"/>
    <property type="match status" value="1"/>
</dbReference>
<feature type="region of interest" description="Disordered" evidence="7">
    <location>
        <begin position="317"/>
        <end position="344"/>
    </location>
</feature>
<evidence type="ECO:0000313" key="10">
    <source>
        <dbReference type="Proteomes" id="UP000835052"/>
    </source>
</evidence>
<evidence type="ECO:0000256" key="5">
    <source>
        <dbReference type="ARBA" id="ARBA00022840"/>
    </source>
</evidence>
<dbReference type="SUPFAM" id="SSF56112">
    <property type="entry name" value="Protein kinase-like (PK-like)"/>
    <property type="match status" value="1"/>
</dbReference>
<evidence type="ECO:0000256" key="7">
    <source>
        <dbReference type="SAM" id="MobiDB-lite"/>
    </source>
</evidence>
<sequence>MHDIFFPENEDLPVGKIVGKRYRIIKKLGEGGCGCVYKVQDVDKEEAFHALKVEFHNSTIGSVLKMEVQILQLLEKKRHVAKLIASGKRPTFTYMVMTLLGESLHNLSRKFGPTINVSTQMRVAICVLYGLKQLHDVGYIHRDLKPANVAAGLNNTPEERFFLILDFGLSRQYIIQEPDGKAVMRRPREKAMFRGTTRYCSMAMHDRSDQGRVDDLWALLYMLSELRRPLPWSDMSNKDAVSDLKKKTADEVLLSKSPHELLEFSAYIRTLTYYDRPDYERIFTVFNKVMKEGSFKWSDPYHWDPLADRKEKKVRLLGKSPARSPLRHEDSSKGSSSLQGTVETETPYFTAADFQTNPLGF</sequence>
<dbReference type="AlphaFoldDB" id="A0A8S1HUC7"/>
<dbReference type="PROSITE" id="PS50011">
    <property type="entry name" value="PROTEIN_KINASE_DOM"/>
    <property type="match status" value="1"/>
</dbReference>
<evidence type="ECO:0000256" key="4">
    <source>
        <dbReference type="ARBA" id="ARBA00022777"/>
    </source>
</evidence>
<gene>
    <name evidence="9" type="ORF">CAUJ_LOCUS13700</name>
</gene>
<dbReference type="GO" id="GO:0015630">
    <property type="term" value="C:microtubule cytoskeleton"/>
    <property type="evidence" value="ECO:0007669"/>
    <property type="project" value="UniProtKB-ARBA"/>
</dbReference>
<dbReference type="EMBL" id="CAJGYM010000105">
    <property type="protein sequence ID" value="CAD6197793.1"/>
    <property type="molecule type" value="Genomic_DNA"/>
</dbReference>
<name>A0A8S1HUC7_9PELO</name>
<dbReference type="InterPro" id="IPR000719">
    <property type="entry name" value="Prot_kinase_dom"/>
</dbReference>
<dbReference type="GO" id="GO:0004674">
    <property type="term" value="F:protein serine/threonine kinase activity"/>
    <property type="evidence" value="ECO:0007669"/>
    <property type="project" value="UniProtKB-KW"/>
</dbReference>
<keyword evidence="1" id="KW-0723">Serine/threonine-protein kinase</keyword>
<evidence type="ECO:0000256" key="2">
    <source>
        <dbReference type="ARBA" id="ARBA00022679"/>
    </source>
</evidence>